<feature type="compositionally biased region" description="Pro residues" evidence="1">
    <location>
        <begin position="201"/>
        <end position="218"/>
    </location>
</feature>
<evidence type="ECO:0000313" key="2">
    <source>
        <dbReference type="EMBL" id="CAD7679405.1"/>
    </source>
</evidence>
<evidence type="ECO:0000256" key="1">
    <source>
        <dbReference type="SAM" id="MobiDB-lite"/>
    </source>
</evidence>
<proteinExistence type="predicted"/>
<comment type="caution">
    <text evidence="2">The sequence shown here is derived from an EMBL/GenBank/DDBJ whole genome shotgun (WGS) entry which is preliminary data.</text>
</comment>
<keyword evidence="3" id="KW-1185">Reference proteome</keyword>
<accession>A0A811YSZ8</accession>
<feature type="region of interest" description="Disordered" evidence="1">
    <location>
        <begin position="592"/>
        <end position="630"/>
    </location>
</feature>
<feature type="region of interest" description="Disordered" evidence="1">
    <location>
        <begin position="64"/>
        <end position="223"/>
    </location>
</feature>
<feature type="region of interest" description="Disordered" evidence="1">
    <location>
        <begin position="546"/>
        <end position="572"/>
    </location>
</feature>
<protein>
    <submittedName>
        <fullName evidence="2">(raccoon dog) hypothetical protein</fullName>
    </submittedName>
</protein>
<dbReference type="Proteomes" id="UP000645828">
    <property type="component" value="Unassembled WGS sequence"/>
</dbReference>
<feature type="region of interest" description="Disordered" evidence="1">
    <location>
        <begin position="309"/>
        <end position="344"/>
    </location>
</feature>
<dbReference type="AlphaFoldDB" id="A0A811YSZ8"/>
<feature type="compositionally biased region" description="Pro residues" evidence="1">
    <location>
        <begin position="69"/>
        <end position="99"/>
    </location>
</feature>
<feature type="compositionally biased region" description="Pro residues" evidence="1">
    <location>
        <begin position="121"/>
        <end position="139"/>
    </location>
</feature>
<dbReference type="EMBL" id="CAJHUB010000714">
    <property type="protein sequence ID" value="CAD7679405.1"/>
    <property type="molecule type" value="Genomic_DNA"/>
</dbReference>
<sequence length="630" mass="65130">MEEHLGGSVVEHLLSAQGGILGSWDRVPHRAPCRKPASPSACPLDPPLRPLSICSRHTRPQALGYPDVPGLPHPPPPSGPIPLPAAFPAPGPSLPPPSASAPTTPGPRLSGTRMCQACGTTPPPSGPIPAPRGLPPGSPRAPDLRPGPLCPGLLGPPPSHRAPTGCPLCPCPLRPLPQAPSSRPGLNAMTPPPRSSLGVPDSPPHPPPPSGAPPPPSEAPSRGYLLAWLPPARAWPPSRGPHCAPSHEAPALSDLEAEVGPLPIPGGLIALATLRRVPSVVLRVHPSPPLSPATLPSAPLSICSRHTRPQALGYPDVPGLPHPPPPSGPIPLPRGLPGLTVGPDLRRVPSVLGTCVPAPPTPPPQAPPVPLPPQAPANLPSDLAPELRGLRSPPPHRERISPVAACVRPPQGRPPAPRWGGLIALATLRRVPSVVLRVHPSPPLSPWTSLRPLSICSANQAQALGPRLGYRMCQACPPPPPSGPVPLLRGLPGLTVGPDLRRVPSVLGSWVPALSPRPHRHPLCPCPSQTTAPGSSLQAWARGRDPAFPRVVSGGSRQASPPPAALRGPSPALRAPSRGYLLAWLPPARAWPPSRGPHCAPSHEAPRSLRPPRRKSAHVTSGPRARVPKG</sequence>
<evidence type="ECO:0000313" key="3">
    <source>
        <dbReference type="Proteomes" id="UP000645828"/>
    </source>
</evidence>
<name>A0A811YSZ8_NYCPR</name>
<feature type="compositionally biased region" description="Pro residues" evidence="1">
    <location>
        <begin position="318"/>
        <end position="334"/>
    </location>
</feature>
<reference evidence="2" key="1">
    <citation type="submission" date="2020-12" db="EMBL/GenBank/DDBJ databases">
        <authorList>
            <consortium name="Molecular Ecology Group"/>
        </authorList>
    </citation>
    <scope>NUCLEOTIDE SEQUENCE</scope>
    <source>
        <strain evidence="2">TBG_1078</strain>
    </source>
</reference>
<organism evidence="2 3">
    <name type="scientific">Nyctereutes procyonoides</name>
    <name type="common">Raccoon dog</name>
    <name type="synonym">Canis procyonoides</name>
    <dbReference type="NCBI Taxonomy" id="34880"/>
    <lineage>
        <taxon>Eukaryota</taxon>
        <taxon>Metazoa</taxon>
        <taxon>Chordata</taxon>
        <taxon>Craniata</taxon>
        <taxon>Vertebrata</taxon>
        <taxon>Euteleostomi</taxon>
        <taxon>Mammalia</taxon>
        <taxon>Eutheria</taxon>
        <taxon>Laurasiatheria</taxon>
        <taxon>Carnivora</taxon>
        <taxon>Caniformia</taxon>
        <taxon>Canidae</taxon>
        <taxon>Nyctereutes</taxon>
    </lineage>
</organism>
<gene>
    <name evidence="2" type="ORF">NYPRO_LOCUS12207</name>
</gene>